<feature type="region of interest" description="Disordered" evidence="1">
    <location>
        <begin position="1"/>
        <end position="435"/>
    </location>
</feature>
<feature type="compositionally biased region" description="Basic residues" evidence="1">
    <location>
        <begin position="54"/>
        <end position="63"/>
    </location>
</feature>
<feature type="compositionally biased region" description="Basic and acidic residues" evidence="1">
    <location>
        <begin position="195"/>
        <end position="217"/>
    </location>
</feature>
<protein>
    <submittedName>
        <fullName evidence="2">Probable sigma-54 interacting response regulator transcription regulator protein</fullName>
    </submittedName>
</protein>
<feature type="compositionally biased region" description="Basic and acidic residues" evidence="1">
    <location>
        <begin position="366"/>
        <end position="378"/>
    </location>
</feature>
<feature type="non-terminal residue" evidence="2">
    <location>
        <position position="1"/>
    </location>
</feature>
<proteinExistence type="predicted"/>
<dbReference type="AlphaFoldDB" id="A0A6J4PIR9"/>
<sequence>GPCLDSRGRRRCRTDDGAAGRQRGLLGGHRAVAAGGASADGDAAAGRGAARLAPARRQRHGAARRLGPDWQLRGGADDRARHLGDIDPGPALRRRRLPDQTRQPQAAAEHPVAGDEALGAEGRGAHAARRPAAHRPIRPPGGHVGSDGSGVRADRARRRHLGDGVHHRRERHRQGAGGTHGARPEPPPGQAVPRGELRRDLTEPDRERDLRPREGQLHGRRAPAPGLLRAGARRHAVPRRDHRDAAGAAGQAAAGAGDRHLHAGRIHHAAGDRRARGGRGQPRSGPGGGAGALPRGPALSPERLPAGAAALARAAGGPAPAGQALPAGNRPARRDGQARHAGRPGPPGAVPLARQRPGVAQRAAARLRDVGRPRDHRPVAAAGHGSRGRRAGCAAPGAGACPGCGRRRDRRWRCAHRGDGGHPAGRRGAAGDPGH</sequence>
<feature type="compositionally biased region" description="Low complexity" evidence="1">
    <location>
        <begin position="391"/>
        <end position="404"/>
    </location>
</feature>
<name>A0A6J4PIR9_9BURK</name>
<feature type="compositionally biased region" description="Low complexity" evidence="1">
    <location>
        <begin position="246"/>
        <end position="256"/>
    </location>
</feature>
<accession>A0A6J4PIR9</accession>
<dbReference type="EMBL" id="CADCUX010000356">
    <property type="protein sequence ID" value="CAA9415708.1"/>
    <property type="molecule type" value="Genomic_DNA"/>
</dbReference>
<feature type="compositionally biased region" description="Basic residues" evidence="1">
    <location>
        <begin position="126"/>
        <end position="137"/>
    </location>
</feature>
<feature type="compositionally biased region" description="Basic residues" evidence="1">
    <location>
        <begin position="405"/>
        <end position="415"/>
    </location>
</feature>
<feature type="compositionally biased region" description="Basic and acidic residues" evidence="1">
    <location>
        <begin position="75"/>
        <end position="85"/>
    </location>
</feature>
<organism evidence="2">
    <name type="scientific">uncultured Ramlibacter sp</name>
    <dbReference type="NCBI Taxonomy" id="260755"/>
    <lineage>
        <taxon>Bacteria</taxon>
        <taxon>Pseudomonadati</taxon>
        <taxon>Pseudomonadota</taxon>
        <taxon>Betaproteobacteria</taxon>
        <taxon>Burkholderiales</taxon>
        <taxon>Comamonadaceae</taxon>
        <taxon>Ramlibacter</taxon>
        <taxon>environmental samples</taxon>
    </lineage>
</organism>
<reference evidence="2" key="1">
    <citation type="submission" date="2020-02" db="EMBL/GenBank/DDBJ databases">
        <authorList>
            <person name="Meier V. D."/>
        </authorList>
    </citation>
    <scope>NUCLEOTIDE SEQUENCE</scope>
    <source>
        <strain evidence="2">AVDCRST_MAG51</strain>
    </source>
</reference>
<feature type="non-terminal residue" evidence="2">
    <location>
        <position position="435"/>
    </location>
</feature>
<feature type="compositionally biased region" description="Low complexity" evidence="1">
    <location>
        <begin position="19"/>
        <end position="53"/>
    </location>
</feature>
<gene>
    <name evidence="2" type="ORF">AVDCRST_MAG51-1689</name>
</gene>
<feature type="compositionally biased region" description="Low complexity" evidence="1">
    <location>
        <begin position="292"/>
        <end position="328"/>
    </location>
</feature>
<evidence type="ECO:0000313" key="2">
    <source>
        <dbReference type="EMBL" id="CAA9415708.1"/>
    </source>
</evidence>
<feature type="compositionally biased region" description="Low complexity" evidence="1">
    <location>
        <begin position="426"/>
        <end position="435"/>
    </location>
</feature>
<feature type="compositionally biased region" description="Basic residues" evidence="1">
    <location>
        <begin position="155"/>
        <end position="174"/>
    </location>
</feature>
<evidence type="ECO:0000256" key="1">
    <source>
        <dbReference type="SAM" id="MobiDB-lite"/>
    </source>
</evidence>